<dbReference type="InterPro" id="IPR007712">
    <property type="entry name" value="RelE/ParE_toxin"/>
</dbReference>
<keyword evidence="3" id="KW-1185">Reference proteome</keyword>
<protein>
    <submittedName>
        <fullName evidence="2">Type II toxin-antitoxin system RelE/ParE family toxin</fullName>
    </submittedName>
</protein>
<accession>A0A563UAC7</accession>
<organism evidence="2 3">
    <name type="scientific">Mucilaginibacter achroorhodeus</name>
    <dbReference type="NCBI Taxonomy" id="2599294"/>
    <lineage>
        <taxon>Bacteria</taxon>
        <taxon>Pseudomonadati</taxon>
        <taxon>Bacteroidota</taxon>
        <taxon>Sphingobacteriia</taxon>
        <taxon>Sphingobacteriales</taxon>
        <taxon>Sphingobacteriaceae</taxon>
        <taxon>Mucilaginibacter</taxon>
    </lineage>
</organism>
<comment type="caution">
    <text evidence="2">The sequence shown here is derived from an EMBL/GenBank/DDBJ whole genome shotgun (WGS) entry which is preliminary data.</text>
</comment>
<evidence type="ECO:0000313" key="2">
    <source>
        <dbReference type="EMBL" id="TWR28341.1"/>
    </source>
</evidence>
<evidence type="ECO:0000256" key="1">
    <source>
        <dbReference type="ARBA" id="ARBA00022649"/>
    </source>
</evidence>
<reference evidence="2 3" key="1">
    <citation type="submission" date="2019-07" db="EMBL/GenBank/DDBJ databases">
        <authorList>
            <person name="Kim J."/>
        </authorList>
    </citation>
    <scope>NUCLEOTIDE SEQUENCE [LARGE SCALE GENOMIC DNA]</scope>
    <source>
        <strain evidence="2 3">MJ1a</strain>
    </source>
</reference>
<dbReference type="Gene3D" id="3.30.2310.20">
    <property type="entry name" value="RelE-like"/>
    <property type="match status" value="1"/>
</dbReference>
<dbReference type="OrthoDB" id="595476at2"/>
<dbReference type="AlphaFoldDB" id="A0A563UAC7"/>
<gene>
    <name evidence="2" type="ORF">FPZ42_03760</name>
</gene>
<proteinExistence type="predicted"/>
<evidence type="ECO:0000313" key="3">
    <source>
        <dbReference type="Proteomes" id="UP000318010"/>
    </source>
</evidence>
<dbReference type="Proteomes" id="UP000318010">
    <property type="component" value="Unassembled WGS sequence"/>
</dbReference>
<sequence length="92" mass="11503">MKYFLKYRHEAEKDLEETKNYYADISQAVVENFFAEFFETVSFIQQEPTLFQIRYRKIRIAPMYRFPYGVHYIIKKDEIVILRVLHYKRYFK</sequence>
<dbReference type="RefSeq" id="WP_146269135.1">
    <property type="nucleotide sequence ID" value="NZ_VOEI01000001.1"/>
</dbReference>
<dbReference type="EMBL" id="VOEI01000001">
    <property type="protein sequence ID" value="TWR28341.1"/>
    <property type="molecule type" value="Genomic_DNA"/>
</dbReference>
<name>A0A563UAC7_9SPHI</name>
<dbReference type="Pfam" id="PF05016">
    <property type="entry name" value="ParE_toxin"/>
    <property type="match status" value="1"/>
</dbReference>
<keyword evidence="1" id="KW-1277">Toxin-antitoxin system</keyword>
<dbReference type="InterPro" id="IPR035093">
    <property type="entry name" value="RelE/ParE_toxin_dom_sf"/>
</dbReference>